<dbReference type="Pfam" id="PF07729">
    <property type="entry name" value="FCD"/>
    <property type="match status" value="1"/>
</dbReference>
<dbReference type="InterPro" id="IPR011711">
    <property type="entry name" value="GntR_C"/>
</dbReference>
<dbReference type="CDD" id="cd07377">
    <property type="entry name" value="WHTH_GntR"/>
    <property type="match status" value="1"/>
</dbReference>
<dbReference type="GO" id="GO:0003700">
    <property type="term" value="F:DNA-binding transcription factor activity"/>
    <property type="evidence" value="ECO:0007669"/>
    <property type="project" value="InterPro"/>
</dbReference>
<keyword evidence="2" id="KW-0238">DNA-binding</keyword>
<organism evidence="5 6">
    <name type="scientific">Variovorax paradoxus</name>
    <dbReference type="NCBI Taxonomy" id="34073"/>
    <lineage>
        <taxon>Bacteria</taxon>
        <taxon>Pseudomonadati</taxon>
        <taxon>Pseudomonadota</taxon>
        <taxon>Betaproteobacteria</taxon>
        <taxon>Burkholderiales</taxon>
        <taxon>Comamonadaceae</taxon>
        <taxon>Variovorax</taxon>
    </lineage>
</organism>
<evidence type="ECO:0000259" key="4">
    <source>
        <dbReference type="PROSITE" id="PS50949"/>
    </source>
</evidence>
<dbReference type="SMART" id="SM00895">
    <property type="entry name" value="FCD"/>
    <property type="match status" value="1"/>
</dbReference>
<protein>
    <submittedName>
        <fullName evidence="5">GntR family transcriptional regulator</fullName>
    </submittedName>
</protein>
<dbReference type="AlphaFoldDB" id="A0AA91DTH1"/>
<feature type="domain" description="HTH gntR-type" evidence="4">
    <location>
        <begin position="11"/>
        <end position="79"/>
    </location>
</feature>
<dbReference type="Gene3D" id="1.10.10.10">
    <property type="entry name" value="Winged helix-like DNA-binding domain superfamily/Winged helix DNA-binding domain"/>
    <property type="match status" value="1"/>
</dbReference>
<dbReference type="SMART" id="SM00345">
    <property type="entry name" value="HTH_GNTR"/>
    <property type="match status" value="1"/>
</dbReference>
<keyword evidence="1" id="KW-0805">Transcription regulation</keyword>
<accession>A0AA91DTH1</accession>
<comment type="caution">
    <text evidence="5">The sequence shown here is derived from an EMBL/GenBank/DDBJ whole genome shotgun (WGS) entry which is preliminary data.</text>
</comment>
<dbReference type="InterPro" id="IPR008920">
    <property type="entry name" value="TF_FadR/GntR_C"/>
</dbReference>
<name>A0AA91DTH1_VARPD</name>
<dbReference type="InterPro" id="IPR000524">
    <property type="entry name" value="Tscrpt_reg_HTH_GntR"/>
</dbReference>
<dbReference type="PRINTS" id="PR00035">
    <property type="entry name" value="HTHGNTR"/>
</dbReference>
<dbReference type="PROSITE" id="PS50949">
    <property type="entry name" value="HTH_GNTR"/>
    <property type="match status" value="1"/>
</dbReference>
<dbReference type="PANTHER" id="PTHR43537:SF5">
    <property type="entry name" value="UXU OPERON TRANSCRIPTIONAL REGULATOR"/>
    <property type="match status" value="1"/>
</dbReference>
<dbReference type="RefSeq" id="WP_081265788.1">
    <property type="nucleotide sequence ID" value="NZ_LVHG01000002.1"/>
</dbReference>
<proteinExistence type="predicted"/>
<evidence type="ECO:0000256" key="2">
    <source>
        <dbReference type="ARBA" id="ARBA00023125"/>
    </source>
</evidence>
<evidence type="ECO:0000313" key="6">
    <source>
        <dbReference type="Proteomes" id="UP000077852"/>
    </source>
</evidence>
<sequence>MLPPSKPADTRRLYQQIADQIRTFIREGNLPPGARLPPERELALQLGVSRPSLREALIALEIDGRIEIRMGSGVYVCASQDTSERATPAVGESPSEMMQARAMLEGSVVTLASARVTSQQLERVKNCLEDMRQDGLHGRSQLENDRRFHLAIAEMTENSVLVRLVGELFDGRHSPISSRMSASTEDSQAWKAAFAEHEAIYRALEARDPQAAVAAMLHHLSASHARWTGETQASVP</sequence>
<evidence type="ECO:0000256" key="1">
    <source>
        <dbReference type="ARBA" id="ARBA00023015"/>
    </source>
</evidence>
<dbReference type="Proteomes" id="UP000077852">
    <property type="component" value="Unassembled WGS sequence"/>
</dbReference>
<dbReference type="InterPro" id="IPR036390">
    <property type="entry name" value="WH_DNA-bd_sf"/>
</dbReference>
<reference evidence="5 6" key="1">
    <citation type="submission" date="2016-03" db="EMBL/GenBank/DDBJ databases">
        <title>Genome sequence of Variovorax paradoxus KB5.</title>
        <authorList>
            <person name="Jeong H."/>
            <person name="Hong C.E."/>
            <person name="Jo S.H."/>
            <person name="Park J.M."/>
        </authorList>
    </citation>
    <scope>NUCLEOTIDE SEQUENCE [LARGE SCALE GENOMIC DNA]</scope>
    <source>
        <strain evidence="5 6">KB5</strain>
    </source>
</reference>
<dbReference type="EMBL" id="LVHG01000002">
    <property type="protein sequence ID" value="OAK67013.1"/>
    <property type="molecule type" value="Genomic_DNA"/>
</dbReference>
<dbReference type="Pfam" id="PF00392">
    <property type="entry name" value="GntR"/>
    <property type="match status" value="1"/>
</dbReference>
<dbReference type="SUPFAM" id="SSF46785">
    <property type="entry name" value="Winged helix' DNA-binding domain"/>
    <property type="match status" value="1"/>
</dbReference>
<dbReference type="Gene3D" id="1.20.120.530">
    <property type="entry name" value="GntR ligand-binding domain-like"/>
    <property type="match status" value="1"/>
</dbReference>
<evidence type="ECO:0000256" key="3">
    <source>
        <dbReference type="ARBA" id="ARBA00023163"/>
    </source>
</evidence>
<dbReference type="PANTHER" id="PTHR43537">
    <property type="entry name" value="TRANSCRIPTIONAL REGULATOR, GNTR FAMILY"/>
    <property type="match status" value="1"/>
</dbReference>
<dbReference type="SUPFAM" id="SSF48008">
    <property type="entry name" value="GntR ligand-binding domain-like"/>
    <property type="match status" value="1"/>
</dbReference>
<dbReference type="InterPro" id="IPR036388">
    <property type="entry name" value="WH-like_DNA-bd_sf"/>
</dbReference>
<evidence type="ECO:0000313" key="5">
    <source>
        <dbReference type="EMBL" id="OAK67013.1"/>
    </source>
</evidence>
<gene>
    <name evidence="5" type="ORF">A3K87_05240</name>
</gene>
<keyword evidence="3" id="KW-0804">Transcription</keyword>
<dbReference type="GO" id="GO:0003677">
    <property type="term" value="F:DNA binding"/>
    <property type="evidence" value="ECO:0007669"/>
    <property type="project" value="UniProtKB-KW"/>
</dbReference>